<evidence type="ECO:0000256" key="1">
    <source>
        <dbReference type="SAM" id="MobiDB-lite"/>
    </source>
</evidence>
<feature type="domain" description="Helitron helicase-like" evidence="2">
    <location>
        <begin position="551"/>
        <end position="756"/>
    </location>
</feature>
<feature type="domain" description="DUF6570" evidence="3">
    <location>
        <begin position="224"/>
        <end position="372"/>
    </location>
</feature>
<name>A0A284R375_ARMOS</name>
<dbReference type="Pfam" id="PF20209">
    <property type="entry name" value="DUF6570"/>
    <property type="match status" value="1"/>
</dbReference>
<dbReference type="Pfam" id="PF14214">
    <property type="entry name" value="Helitron_like_N"/>
    <property type="match status" value="1"/>
</dbReference>
<proteinExistence type="predicted"/>
<accession>A0A284R375</accession>
<dbReference type="Proteomes" id="UP000219338">
    <property type="component" value="Unassembled WGS sequence"/>
</dbReference>
<sequence length="899" mass="100531">MSKTRDLLFLDGMPLNSEFHFFKMPELISIVHPISYLTTELKRSKLKLYQHIVGSSVLVQEAIREAAWKETGKGRKRKRTDADGNGRGGRRKQARMVDGSTVQSCRFAEDSSGVSNYEDTGDLCEGSFLSSATQEIRKQCIEMYIERTGNAALSQSVCMVCAQIDFQQRMSEISVDDIPNRRLLHPAHPHPHHVLTDSMLLYEDAIDGDRGYICYGCMQQLEKAKIPSFSLANEMWIGRVPHCISILTLPERVLIARHLPCSYLIKLYPKSGHAERWEKDDALYSALKGNVCTHPLNVNYVAGLVAGEVMPLNVQVLSAVIGVTFVTPRGSVQPSIPGTMLDVRRNRVAEALRWLKENNPLYHDIYISSERLGLLPEGGIPQEILATARYSHDMAGLASEQDGYVPDQDGDEDFVHDKNILPVHDSGDPRFIRVEDERDETEINAEPGVFLLHANGMIDANGDDIPDQDIMTHALANMAQDPNVKPEKKYLIQHGSAFVNEYGRVDEITGERTDGGPLNPNHLLGAFPWLFPYGKGGFEVAWPVNVTYKHHSQWALKYADRRFRKDYHFVFQVWSVMHKRNICRSAALQIKRSSFIHTQGAIMNITPEDLRKASREEARKVPFSHPGIQALRKQLSAIWSTNLIFNLPSLWITLNPSDSHDPIAQVLAGQDIDLDDFVKTAGPNSAQRGKNMASDPFAAAQYFHFVIGVVLEELFGIKGGSRGRPIHKDGIFGHVQSYIGTVESQGRGTLHLHMLLWLAGAPSAQAMTDALKSVPFREKVKAFISVNIHGDLGGLSGRQIEEMSKTKEVSYSRPAHPKKVDYEVLRDEDTVKLARTVQHHKCMRGVCIKMRGGHRVCKRHAPFSVSSQAWVLPTGEWGPMMSLDFRGNGNTNSGTRVGN</sequence>
<dbReference type="OMA" id="QYHDRRF"/>
<protein>
    <submittedName>
        <fullName evidence="4">Uncharacterized protein</fullName>
    </submittedName>
</protein>
<dbReference type="AlphaFoldDB" id="A0A284R375"/>
<dbReference type="InterPro" id="IPR046700">
    <property type="entry name" value="DUF6570"/>
</dbReference>
<dbReference type="STRING" id="47428.A0A284R375"/>
<organism evidence="4 5">
    <name type="scientific">Armillaria ostoyae</name>
    <name type="common">Armillaria root rot fungus</name>
    <dbReference type="NCBI Taxonomy" id="47428"/>
    <lineage>
        <taxon>Eukaryota</taxon>
        <taxon>Fungi</taxon>
        <taxon>Dikarya</taxon>
        <taxon>Basidiomycota</taxon>
        <taxon>Agaricomycotina</taxon>
        <taxon>Agaricomycetes</taxon>
        <taxon>Agaricomycetidae</taxon>
        <taxon>Agaricales</taxon>
        <taxon>Marasmiineae</taxon>
        <taxon>Physalacriaceae</taxon>
        <taxon>Armillaria</taxon>
    </lineage>
</organism>
<evidence type="ECO:0000313" key="5">
    <source>
        <dbReference type="Proteomes" id="UP000219338"/>
    </source>
</evidence>
<dbReference type="InterPro" id="IPR025476">
    <property type="entry name" value="Helitron_helicase-like"/>
</dbReference>
<evidence type="ECO:0000259" key="3">
    <source>
        <dbReference type="Pfam" id="PF20209"/>
    </source>
</evidence>
<evidence type="ECO:0000313" key="4">
    <source>
        <dbReference type="EMBL" id="SJL03173.1"/>
    </source>
</evidence>
<feature type="region of interest" description="Disordered" evidence="1">
    <location>
        <begin position="70"/>
        <end position="95"/>
    </location>
</feature>
<reference evidence="5" key="1">
    <citation type="journal article" date="2017" name="Nat. Ecol. Evol.">
        <title>Genome expansion and lineage-specific genetic innovations in the forest pathogenic fungi Armillaria.</title>
        <authorList>
            <person name="Sipos G."/>
            <person name="Prasanna A.N."/>
            <person name="Walter M.C."/>
            <person name="O'Connor E."/>
            <person name="Balint B."/>
            <person name="Krizsan K."/>
            <person name="Kiss B."/>
            <person name="Hess J."/>
            <person name="Varga T."/>
            <person name="Slot J."/>
            <person name="Riley R."/>
            <person name="Boka B."/>
            <person name="Rigling D."/>
            <person name="Barry K."/>
            <person name="Lee J."/>
            <person name="Mihaltcheva S."/>
            <person name="LaButti K."/>
            <person name="Lipzen A."/>
            <person name="Waldron R."/>
            <person name="Moloney N.M."/>
            <person name="Sperisen C."/>
            <person name="Kredics L."/>
            <person name="Vagvoelgyi C."/>
            <person name="Patrignani A."/>
            <person name="Fitzpatrick D."/>
            <person name="Nagy I."/>
            <person name="Doyle S."/>
            <person name="Anderson J.B."/>
            <person name="Grigoriev I.V."/>
            <person name="Gueldener U."/>
            <person name="Muensterkoetter M."/>
            <person name="Nagy L.G."/>
        </authorList>
    </citation>
    <scope>NUCLEOTIDE SEQUENCE [LARGE SCALE GENOMIC DNA]</scope>
    <source>
        <strain evidence="5">C18/9</strain>
    </source>
</reference>
<evidence type="ECO:0000259" key="2">
    <source>
        <dbReference type="Pfam" id="PF14214"/>
    </source>
</evidence>
<keyword evidence="5" id="KW-1185">Reference proteome</keyword>
<dbReference type="OrthoDB" id="3257061at2759"/>
<gene>
    <name evidence="4" type="ORF">ARMOST_06519</name>
</gene>
<dbReference type="EMBL" id="FUEG01000004">
    <property type="protein sequence ID" value="SJL03173.1"/>
    <property type="molecule type" value="Genomic_DNA"/>
</dbReference>